<feature type="binding site" evidence="6">
    <location>
        <position position="157"/>
    </location>
    <ligand>
        <name>S-adenosyl-L-methionine</name>
        <dbReference type="ChEBI" id="CHEBI:59789"/>
    </ligand>
</feature>
<dbReference type="Pfam" id="PF06325">
    <property type="entry name" value="PrmA"/>
    <property type="match status" value="1"/>
</dbReference>
<dbReference type="PANTHER" id="PTHR43648:SF1">
    <property type="entry name" value="ELECTRON TRANSFER FLAVOPROTEIN BETA SUBUNIT LYSINE METHYLTRANSFERASE"/>
    <property type="match status" value="1"/>
</dbReference>
<comment type="caution">
    <text evidence="7">The sequence shown here is derived from an EMBL/GenBank/DDBJ whole genome shotgun (WGS) entry which is preliminary data.</text>
</comment>
<evidence type="ECO:0000256" key="2">
    <source>
        <dbReference type="ARBA" id="ARBA00022490"/>
    </source>
</evidence>
<comment type="catalytic activity">
    <reaction evidence="6">
        <text>L-lysyl-[protein] + 3 S-adenosyl-L-methionine = N(6),N(6),N(6)-trimethyl-L-lysyl-[protein] + 3 S-adenosyl-L-homocysteine + 3 H(+)</text>
        <dbReference type="Rhea" id="RHEA:54192"/>
        <dbReference type="Rhea" id="RHEA-COMP:9752"/>
        <dbReference type="Rhea" id="RHEA-COMP:13826"/>
        <dbReference type="ChEBI" id="CHEBI:15378"/>
        <dbReference type="ChEBI" id="CHEBI:29969"/>
        <dbReference type="ChEBI" id="CHEBI:57856"/>
        <dbReference type="ChEBI" id="CHEBI:59789"/>
        <dbReference type="ChEBI" id="CHEBI:61961"/>
    </reaction>
</comment>
<feature type="binding site" evidence="6">
    <location>
        <position position="243"/>
    </location>
    <ligand>
        <name>S-adenosyl-L-methionine</name>
        <dbReference type="ChEBI" id="CHEBI:59789"/>
    </ligand>
</feature>
<evidence type="ECO:0000256" key="6">
    <source>
        <dbReference type="HAMAP-Rule" id="MF_00735"/>
    </source>
</evidence>
<dbReference type="InterPro" id="IPR004498">
    <property type="entry name" value="Ribosomal_PrmA_MeTrfase"/>
</dbReference>
<gene>
    <name evidence="6" type="primary">prmA</name>
    <name evidence="7" type="ORF">XD97_0029</name>
</gene>
<dbReference type="Proteomes" id="UP000054705">
    <property type="component" value="Unassembled WGS sequence"/>
</dbReference>
<dbReference type="NCBIfam" id="TIGR00406">
    <property type="entry name" value="prmA"/>
    <property type="match status" value="1"/>
</dbReference>
<dbReference type="InterPro" id="IPR050078">
    <property type="entry name" value="Ribosomal_L11_MeTrfase_PrmA"/>
</dbReference>
<evidence type="ECO:0000256" key="4">
    <source>
        <dbReference type="ARBA" id="ARBA00022679"/>
    </source>
</evidence>
<feature type="binding site" evidence="6">
    <location>
        <position position="200"/>
    </location>
    <ligand>
        <name>S-adenosyl-L-methionine</name>
        <dbReference type="ChEBI" id="CHEBI:59789"/>
    </ligand>
</feature>
<reference evidence="8" key="1">
    <citation type="journal article" date="2015" name="MBio">
        <title>Genome-Resolved Metagenomic Analysis Reveals Roles for Candidate Phyla and Other Microbial Community Members in Biogeochemical Transformations in Oil Reservoirs.</title>
        <authorList>
            <person name="Hu P."/>
            <person name="Tom L."/>
            <person name="Singh A."/>
            <person name="Thomas B.C."/>
            <person name="Baker B.J."/>
            <person name="Piceno Y.M."/>
            <person name="Andersen G.L."/>
            <person name="Banfield J.F."/>
        </authorList>
    </citation>
    <scope>NUCLEOTIDE SEQUENCE [LARGE SCALE GENOMIC DNA]</scope>
</reference>
<comment type="function">
    <text evidence="6">Methylates ribosomal protein L11.</text>
</comment>
<proteinExistence type="inferred from homology"/>
<dbReference type="EC" id="2.1.1.-" evidence="6"/>
<keyword evidence="7" id="KW-0689">Ribosomal protein</keyword>
<keyword evidence="2 6" id="KW-0963">Cytoplasm</keyword>
<dbReference type="PATRIC" id="fig|110500.4.peg.265"/>
<name>A0A101HVF5_9FIRM</name>
<dbReference type="SUPFAM" id="SSF53335">
    <property type="entry name" value="S-adenosyl-L-methionine-dependent methyltransferases"/>
    <property type="match status" value="1"/>
</dbReference>
<keyword evidence="4 6" id="KW-0808">Transferase</keyword>
<dbReference type="PIRSF" id="PIRSF000401">
    <property type="entry name" value="RPL11_MTase"/>
    <property type="match status" value="1"/>
</dbReference>
<protein>
    <recommendedName>
        <fullName evidence="6">Ribosomal protein L11 methyltransferase</fullName>
        <shortName evidence="6">L11 Mtase</shortName>
        <ecNumber evidence="6">2.1.1.-</ecNumber>
    </recommendedName>
</protein>
<dbReference type="InterPro" id="IPR029063">
    <property type="entry name" value="SAM-dependent_MTases_sf"/>
</dbReference>
<evidence type="ECO:0000256" key="5">
    <source>
        <dbReference type="ARBA" id="ARBA00022691"/>
    </source>
</evidence>
<dbReference type="CDD" id="cd02440">
    <property type="entry name" value="AdoMet_MTases"/>
    <property type="match status" value="1"/>
</dbReference>
<organism evidence="7 8">
    <name type="scientific">Pelotomaculum thermopropionicum</name>
    <dbReference type="NCBI Taxonomy" id="110500"/>
    <lineage>
        <taxon>Bacteria</taxon>
        <taxon>Bacillati</taxon>
        <taxon>Bacillota</taxon>
        <taxon>Clostridia</taxon>
        <taxon>Eubacteriales</taxon>
        <taxon>Desulfotomaculaceae</taxon>
        <taxon>Pelotomaculum</taxon>
    </lineage>
</organism>
<dbReference type="HAMAP" id="MF_00735">
    <property type="entry name" value="Methyltr_PrmA"/>
    <property type="match status" value="1"/>
</dbReference>
<keyword evidence="7" id="KW-0687">Ribonucleoprotein</keyword>
<keyword evidence="5 6" id="KW-0949">S-adenosyl-L-methionine</keyword>
<dbReference type="PANTHER" id="PTHR43648">
    <property type="entry name" value="ELECTRON TRANSFER FLAVOPROTEIN BETA SUBUNIT LYSINE METHYLTRANSFERASE"/>
    <property type="match status" value="1"/>
</dbReference>
<dbReference type="GO" id="GO:0005737">
    <property type="term" value="C:cytoplasm"/>
    <property type="evidence" value="ECO:0007669"/>
    <property type="project" value="UniProtKB-SubCell"/>
</dbReference>
<dbReference type="EMBL" id="LGGS01000004">
    <property type="protein sequence ID" value="KUK84096.1"/>
    <property type="molecule type" value="Genomic_DNA"/>
</dbReference>
<dbReference type="GO" id="GO:0005840">
    <property type="term" value="C:ribosome"/>
    <property type="evidence" value="ECO:0007669"/>
    <property type="project" value="UniProtKB-KW"/>
</dbReference>
<dbReference type="GO" id="GO:0016279">
    <property type="term" value="F:protein-lysine N-methyltransferase activity"/>
    <property type="evidence" value="ECO:0007669"/>
    <property type="project" value="RHEA"/>
</dbReference>
<comment type="similarity">
    <text evidence="1 6">Belongs to the methyltransferase superfamily. PrmA family.</text>
</comment>
<evidence type="ECO:0000313" key="8">
    <source>
        <dbReference type="Proteomes" id="UP000054705"/>
    </source>
</evidence>
<evidence type="ECO:0000256" key="3">
    <source>
        <dbReference type="ARBA" id="ARBA00022603"/>
    </source>
</evidence>
<evidence type="ECO:0000256" key="1">
    <source>
        <dbReference type="ARBA" id="ARBA00009741"/>
    </source>
</evidence>
<evidence type="ECO:0000313" key="7">
    <source>
        <dbReference type="EMBL" id="KUK84096.1"/>
    </source>
</evidence>
<keyword evidence="3 6" id="KW-0489">Methyltransferase</keyword>
<dbReference type="Gene3D" id="3.40.50.150">
    <property type="entry name" value="Vaccinia Virus protein VP39"/>
    <property type="match status" value="1"/>
</dbReference>
<dbReference type="AlphaFoldDB" id="A0A101HVF5"/>
<feature type="binding site" evidence="6">
    <location>
        <position position="178"/>
    </location>
    <ligand>
        <name>S-adenosyl-L-methionine</name>
        <dbReference type="ChEBI" id="CHEBI:59789"/>
    </ligand>
</feature>
<dbReference type="GO" id="GO:0032259">
    <property type="term" value="P:methylation"/>
    <property type="evidence" value="ECO:0007669"/>
    <property type="project" value="UniProtKB-KW"/>
</dbReference>
<comment type="subcellular location">
    <subcellularLocation>
        <location evidence="6">Cytoplasm</location>
    </subcellularLocation>
</comment>
<accession>A0A101HVF5</accession>
<sequence>MKWLEVTVHTPLEGVEAVANIFHEIGAGGVVIEDPAFILSCAGRTHPEEWGVPPEEAGTGMPRVIGYLPVSSGWDRQLDAVKTSVARLNLDPAPEVDTETVSEADWSGAWRAYYKPLRAGRYLVVKPSWEDYLPTTGDLVIEMDPGMAFGSGTHATTLLCMRLLEKYVRPGQAVYDVGTGSGILAVAAVKLGAGRVTAIDLDPVACRVAAENVRKNGADGKIRVVQGNLLDVAVERAGLVVANIIADVIINLLPDAAGILAGGGVFIASGIIGYRSGEVRAAIEAAGLTVVERLEDGQWVAFAAEKNNFRVPEQPDRS</sequence>